<feature type="domain" description="Conjugative transposon TraM C-terminal" evidence="2">
    <location>
        <begin position="174"/>
        <end position="305"/>
    </location>
</feature>
<dbReference type="Pfam" id="PF12508">
    <property type="entry name" value="Transposon_TraM"/>
    <property type="match status" value="1"/>
</dbReference>
<organism evidence="3 4">
    <name type="scientific">Arenibacter aquaticus</name>
    <dbReference type="NCBI Taxonomy" id="2489054"/>
    <lineage>
        <taxon>Bacteria</taxon>
        <taxon>Pseudomonadati</taxon>
        <taxon>Bacteroidota</taxon>
        <taxon>Flavobacteriia</taxon>
        <taxon>Flavobacteriales</taxon>
        <taxon>Flavobacteriaceae</taxon>
        <taxon>Arenibacter</taxon>
    </lineage>
</organism>
<keyword evidence="1" id="KW-1133">Transmembrane helix</keyword>
<evidence type="ECO:0000313" key="4">
    <source>
        <dbReference type="Proteomes" id="UP000267585"/>
    </source>
</evidence>
<evidence type="ECO:0000256" key="1">
    <source>
        <dbReference type="SAM" id="Phobius"/>
    </source>
</evidence>
<dbReference type="OrthoDB" id="1409065at2"/>
<dbReference type="AlphaFoldDB" id="A0A3S0AZM6"/>
<name>A0A3S0AZM6_9FLAO</name>
<keyword evidence="1" id="KW-0472">Membrane</keyword>
<evidence type="ECO:0000259" key="2">
    <source>
        <dbReference type="Pfam" id="PF12508"/>
    </source>
</evidence>
<dbReference type="RefSeq" id="WP_126162109.1">
    <property type="nucleotide sequence ID" value="NZ_RQPJ01000003.1"/>
</dbReference>
<evidence type="ECO:0000313" key="3">
    <source>
        <dbReference type="EMBL" id="RTE54121.1"/>
    </source>
</evidence>
<dbReference type="Proteomes" id="UP000267585">
    <property type="component" value="Unassembled WGS sequence"/>
</dbReference>
<sequence length="307" mass="35154">MKIEKNKILFSSILLVITLFIIAYAMMVLDSGEDGKELLKQTEVPKLEQQQETYTSKLEAVDNIEEARTTNAPSIYDERMLDSNNVFNPDLSDKEKQRKVDSIYEQGRIRYSSTMTKNNITTQIRPKKALMPTPNEPETEEPPFTREMALEHQLFFASAPQATLKNYIEEETNIHVQVDGDQVVRANSRLQLRLLEDIQLGSTTIPKNTLIYGLVSFKPNRALLKIDNIDHMPVKMKAIDLQDGLEGIYVENSFRGEVKREIASDIVEDINVVGLPQLRGVKNIFQRSNRKVKVKVADHYQLILKAY</sequence>
<dbReference type="InterPro" id="IPR055407">
    <property type="entry name" value="TraM_C"/>
</dbReference>
<reference evidence="3 4" key="1">
    <citation type="submission" date="2018-11" db="EMBL/GenBank/DDBJ databases">
        <title>Arenibacter aquaticus sp.nov., a marine bacterium isolated from surface seawater in the South China Sea.</title>
        <authorList>
            <person name="Guo J."/>
            <person name="Sun J."/>
        </authorList>
    </citation>
    <scope>NUCLEOTIDE SEQUENCE [LARGE SCALE GENOMIC DNA]</scope>
    <source>
        <strain evidence="3 4">GUO666</strain>
    </source>
</reference>
<gene>
    <name evidence="3" type="primary">traM</name>
    <name evidence="3" type="ORF">EHW67_09365</name>
</gene>
<keyword evidence="1" id="KW-0812">Transmembrane</keyword>
<protein>
    <submittedName>
        <fullName evidence="3">Conjugative transposon protein TraM</fullName>
    </submittedName>
</protein>
<accession>A0A3S0AZM6</accession>
<feature type="transmembrane region" description="Helical" evidence="1">
    <location>
        <begin position="7"/>
        <end position="29"/>
    </location>
</feature>
<keyword evidence="4" id="KW-1185">Reference proteome</keyword>
<comment type="caution">
    <text evidence="3">The sequence shown here is derived from an EMBL/GenBank/DDBJ whole genome shotgun (WGS) entry which is preliminary data.</text>
</comment>
<proteinExistence type="predicted"/>
<dbReference type="EMBL" id="RQPJ01000003">
    <property type="protein sequence ID" value="RTE54121.1"/>
    <property type="molecule type" value="Genomic_DNA"/>
</dbReference>